<dbReference type="InterPro" id="IPR014721">
    <property type="entry name" value="Ribsml_uS5_D2-typ_fold_subgr"/>
</dbReference>
<keyword evidence="6" id="KW-1185">Reference proteome</keyword>
<accession>C1E0H6</accession>
<dbReference type="Pfam" id="PF08544">
    <property type="entry name" value="GHMP_kinases_C"/>
    <property type="match status" value="1"/>
</dbReference>
<dbReference type="PANTHER" id="PTHR10457:SF6">
    <property type="entry name" value="GALACTURONOKINASE"/>
    <property type="match status" value="1"/>
</dbReference>
<evidence type="ECO:0000256" key="1">
    <source>
        <dbReference type="ARBA" id="ARBA00022741"/>
    </source>
</evidence>
<dbReference type="RefSeq" id="XP_002499562.1">
    <property type="nucleotide sequence ID" value="XM_002499516.1"/>
</dbReference>
<gene>
    <name evidence="5" type="ORF">MICPUN_79406</name>
</gene>
<dbReference type="InterPro" id="IPR036554">
    <property type="entry name" value="GHMP_kinase_C_sf"/>
</dbReference>
<dbReference type="STRING" id="296587.C1E0H6"/>
<dbReference type="GeneID" id="8241238"/>
<evidence type="ECO:0000313" key="6">
    <source>
        <dbReference type="Proteomes" id="UP000002009"/>
    </source>
</evidence>
<evidence type="ECO:0000256" key="2">
    <source>
        <dbReference type="ARBA" id="ARBA00022840"/>
    </source>
</evidence>
<protein>
    <recommendedName>
        <fullName evidence="7">Galactokinase</fullName>
    </recommendedName>
</protein>
<proteinExistence type="predicted"/>
<keyword evidence="2" id="KW-0067">ATP-binding</keyword>
<reference evidence="5 6" key="1">
    <citation type="journal article" date="2009" name="Science">
        <title>Green evolution and dynamic adaptations revealed by genomes of the marine picoeukaryotes Micromonas.</title>
        <authorList>
            <person name="Worden A.Z."/>
            <person name="Lee J.H."/>
            <person name="Mock T."/>
            <person name="Rouze P."/>
            <person name="Simmons M.P."/>
            <person name="Aerts A.L."/>
            <person name="Allen A.E."/>
            <person name="Cuvelier M.L."/>
            <person name="Derelle E."/>
            <person name="Everett M.V."/>
            <person name="Foulon E."/>
            <person name="Grimwood J."/>
            <person name="Gundlach H."/>
            <person name="Henrissat B."/>
            <person name="Napoli C."/>
            <person name="McDonald S.M."/>
            <person name="Parker M.S."/>
            <person name="Rombauts S."/>
            <person name="Salamov A."/>
            <person name="Von Dassow P."/>
            <person name="Badger J.H."/>
            <person name="Coutinho P.M."/>
            <person name="Demir E."/>
            <person name="Dubchak I."/>
            <person name="Gentemann C."/>
            <person name="Eikrem W."/>
            <person name="Gready J.E."/>
            <person name="John U."/>
            <person name="Lanier W."/>
            <person name="Lindquist E.A."/>
            <person name="Lucas S."/>
            <person name="Mayer K.F."/>
            <person name="Moreau H."/>
            <person name="Not F."/>
            <person name="Otillar R."/>
            <person name="Panaud O."/>
            <person name="Pangilinan J."/>
            <person name="Paulsen I."/>
            <person name="Piegu B."/>
            <person name="Poliakov A."/>
            <person name="Robbens S."/>
            <person name="Schmutz J."/>
            <person name="Toulza E."/>
            <person name="Wyss T."/>
            <person name="Zelensky A."/>
            <person name="Zhou K."/>
            <person name="Armbrust E.V."/>
            <person name="Bhattacharya D."/>
            <person name="Goodenough U.W."/>
            <person name="Van de Peer Y."/>
            <person name="Grigoriev I.V."/>
        </authorList>
    </citation>
    <scope>NUCLEOTIDE SEQUENCE [LARGE SCALE GENOMIC DNA]</scope>
    <source>
        <strain evidence="6">RCC299 / NOUM17</strain>
    </source>
</reference>
<dbReference type="GO" id="GO:0004335">
    <property type="term" value="F:galactokinase activity"/>
    <property type="evidence" value="ECO:0007669"/>
    <property type="project" value="TreeGrafter"/>
</dbReference>
<dbReference type="EMBL" id="CP001323">
    <property type="protein sequence ID" value="ACO60820.1"/>
    <property type="molecule type" value="Genomic_DNA"/>
</dbReference>
<dbReference type="GO" id="GO:0005829">
    <property type="term" value="C:cytosol"/>
    <property type="evidence" value="ECO:0007669"/>
    <property type="project" value="TreeGrafter"/>
</dbReference>
<feature type="domain" description="GHMP kinase C-terminal" evidence="4">
    <location>
        <begin position="310"/>
        <end position="384"/>
    </location>
</feature>
<dbReference type="InterPro" id="IPR006206">
    <property type="entry name" value="Mevalonate/galactokinase"/>
</dbReference>
<dbReference type="InterPro" id="IPR006204">
    <property type="entry name" value="GHMP_kinase_N_dom"/>
</dbReference>
<dbReference type="Pfam" id="PF00288">
    <property type="entry name" value="GHMP_kinases_N"/>
    <property type="match status" value="1"/>
</dbReference>
<dbReference type="PANTHER" id="PTHR10457">
    <property type="entry name" value="MEVALONATE KINASE/GALACTOKINASE"/>
    <property type="match status" value="1"/>
</dbReference>
<keyword evidence="1" id="KW-0547">Nucleotide-binding</keyword>
<dbReference type="PIRSF" id="PIRSF000530">
    <property type="entry name" value="Galactokinase"/>
    <property type="match status" value="1"/>
</dbReference>
<feature type="domain" description="GHMP kinase N-terminal" evidence="3">
    <location>
        <begin position="155"/>
        <end position="224"/>
    </location>
</feature>
<dbReference type="PRINTS" id="PR00959">
    <property type="entry name" value="MEVGALKINASE"/>
</dbReference>
<dbReference type="InterPro" id="IPR013750">
    <property type="entry name" value="GHMP_kinase_C_dom"/>
</dbReference>
<dbReference type="KEGG" id="mis:MICPUN_79406"/>
<dbReference type="Proteomes" id="UP000002009">
    <property type="component" value="Chromosome 2"/>
</dbReference>
<dbReference type="Gene3D" id="3.30.230.10">
    <property type="match status" value="1"/>
</dbReference>
<dbReference type="Gene3D" id="3.30.70.890">
    <property type="entry name" value="GHMP kinase, C-terminal domain"/>
    <property type="match status" value="1"/>
</dbReference>
<dbReference type="OrthoDB" id="275179at2759"/>
<dbReference type="SUPFAM" id="SSF55060">
    <property type="entry name" value="GHMP Kinase, C-terminal domain"/>
    <property type="match status" value="1"/>
</dbReference>
<dbReference type="InParanoid" id="C1E0H6"/>
<evidence type="ECO:0000259" key="3">
    <source>
        <dbReference type="Pfam" id="PF00288"/>
    </source>
</evidence>
<dbReference type="FunCoup" id="C1E0H6">
    <property type="interactions" value="509"/>
</dbReference>
<dbReference type="GO" id="GO:0005524">
    <property type="term" value="F:ATP binding"/>
    <property type="evidence" value="ECO:0007669"/>
    <property type="project" value="UniProtKB-KW"/>
</dbReference>
<sequence>MGRGALAETEADDAFSPVRGVVTCLGPHPSANVRRQLRERCLALAGHRANEEQVRFSCAPYRVCPLGAHIDHQGGTVAGFALNMGICIAYIPSPGEIKLAATREGEGEPSTFEMNVTDDPEPSDDWTAFVKGVVHVVRGWASEKGVRCDAGFTGVISGCPGGLEGGGISSSAALTVALIHAFRDANNLTSCIRREDVMRLAQRVEHEWRGVRCGILDQGCVVMSKPGALTVLDCAEYQRRFAKADDLTTASTGSDLPFAVVLAFSGIRKPLTRTGYNDRVDECQRAARLLLDASGRGENQRVANGVRAWRDGDVASFGALVNASGASSVENYECGCEQITALWKIAKKTAGVFGARFSGAGFRGCVVALCEPGGAAMDAAESIAGEYARLYPELAADAPVIVTRPGRGAFILRNEDQ</sequence>
<organism evidence="5 6">
    <name type="scientific">Micromonas commoda (strain RCC299 / NOUM17 / CCMP2709)</name>
    <name type="common">Picoplanktonic green alga</name>
    <dbReference type="NCBI Taxonomy" id="296587"/>
    <lineage>
        <taxon>Eukaryota</taxon>
        <taxon>Viridiplantae</taxon>
        <taxon>Chlorophyta</taxon>
        <taxon>Mamiellophyceae</taxon>
        <taxon>Mamiellales</taxon>
        <taxon>Mamiellaceae</taxon>
        <taxon>Micromonas</taxon>
    </lineage>
</organism>
<evidence type="ECO:0000313" key="5">
    <source>
        <dbReference type="EMBL" id="ACO60820.1"/>
    </source>
</evidence>
<dbReference type="InterPro" id="IPR020568">
    <property type="entry name" value="Ribosomal_Su5_D2-typ_SF"/>
</dbReference>
<dbReference type="AlphaFoldDB" id="C1E0H6"/>
<dbReference type="eggNOG" id="KOG0631">
    <property type="taxonomic scope" value="Eukaryota"/>
</dbReference>
<evidence type="ECO:0008006" key="7">
    <source>
        <dbReference type="Google" id="ProtNLM"/>
    </source>
</evidence>
<name>C1E0H6_MICCC</name>
<evidence type="ECO:0000259" key="4">
    <source>
        <dbReference type="Pfam" id="PF08544"/>
    </source>
</evidence>
<dbReference type="GO" id="GO:0006012">
    <property type="term" value="P:galactose metabolic process"/>
    <property type="evidence" value="ECO:0007669"/>
    <property type="project" value="TreeGrafter"/>
</dbReference>
<dbReference type="OMA" id="ICIAYIP"/>
<dbReference type="SUPFAM" id="SSF54211">
    <property type="entry name" value="Ribosomal protein S5 domain 2-like"/>
    <property type="match status" value="1"/>
</dbReference>